<evidence type="ECO:0000313" key="1">
    <source>
        <dbReference type="EMBL" id="SET88776.1"/>
    </source>
</evidence>
<accession>A0A1I0HWZ3</accession>
<sequence>MRTRNSQQLLPFYFSLLPYEGLKEEMHKYFNAVMLK</sequence>
<gene>
    <name evidence="1" type="ORF">SAMN05444285_12727</name>
</gene>
<dbReference type="Proteomes" id="UP000181981">
    <property type="component" value="Unassembled WGS sequence"/>
</dbReference>
<name>A0A1I0HWZ3_9BACT</name>
<reference evidence="1 2" key="1">
    <citation type="submission" date="2016-10" db="EMBL/GenBank/DDBJ databases">
        <authorList>
            <person name="de Groot N.N."/>
        </authorList>
    </citation>
    <scope>NUCLEOTIDE SEQUENCE [LARGE SCALE GENOMIC DNA]</scope>
    <source>
        <strain evidence="1 2">DSM 25947</strain>
    </source>
</reference>
<organism evidence="1 2">
    <name type="scientific">Draconibacterium orientale</name>
    <dbReference type="NCBI Taxonomy" id="1168034"/>
    <lineage>
        <taxon>Bacteria</taxon>
        <taxon>Pseudomonadati</taxon>
        <taxon>Bacteroidota</taxon>
        <taxon>Bacteroidia</taxon>
        <taxon>Marinilabiliales</taxon>
        <taxon>Prolixibacteraceae</taxon>
        <taxon>Draconibacterium</taxon>
    </lineage>
</organism>
<dbReference type="AlphaFoldDB" id="A0A1I0HWZ3"/>
<evidence type="ECO:0000313" key="2">
    <source>
        <dbReference type="Proteomes" id="UP000181981"/>
    </source>
</evidence>
<proteinExistence type="predicted"/>
<dbReference type="EMBL" id="FOHT01000027">
    <property type="protein sequence ID" value="SET88776.1"/>
    <property type="molecule type" value="Genomic_DNA"/>
</dbReference>
<protein>
    <submittedName>
        <fullName evidence="1">Uncharacterized protein</fullName>
    </submittedName>
</protein>